<name>A0A2K3KN06_TRIPR</name>
<evidence type="ECO:0000313" key="2">
    <source>
        <dbReference type="EMBL" id="PNX67636.1"/>
    </source>
</evidence>
<evidence type="ECO:0000313" key="3">
    <source>
        <dbReference type="Proteomes" id="UP000236291"/>
    </source>
</evidence>
<feature type="region of interest" description="Disordered" evidence="1">
    <location>
        <begin position="34"/>
        <end position="59"/>
    </location>
</feature>
<gene>
    <name evidence="2" type="ORF">L195_g063611</name>
</gene>
<organism evidence="2 3">
    <name type="scientific">Trifolium pratense</name>
    <name type="common">Red clover</name>
    <dbReference type="NCBI Taxonomy" id="57577"/>
    <lineage>
        <taxon>Eukaryota</taxon>
        <taxon>Viridiplantae</taxon>
        <taxon>Streptophyta</taxon>
        <taxon>Embryophyta</taxon>
        <taxon>Tracheophyta</taxon>
        <taxon>Spermatophyta</taxon>
        <taxon>Magnoliopsida</taxon>
        <taxon>eudicotyledons</taxon>
        <taxon>Gunneridae</taxon>
        <taxon>Pentapetalae</taxon>
        <taxon>rosids</taxon>
        <taxon>fabids</taxon>
        <taxon>Fabales</taxon>
        <taxon>Fabaceae</taxon>
        <taxon>Papilionoideae</taxon>
        <taxon>50 kb inversion clade</taxon>
        <taxon>NPAAA clade</taxon>
        <taxon>Hologalegina</taxon>
        <taxon>IRL clade</taxon>
        <taxon>Trifolieae</taxon>
        <taxon>Trifolium</taxon>
    </lineage>
</organism>
<dbReference type="ExpressionAtlas" id="A0A2K3KN06">
    <property type="expression patterns" value="baseline"/>
</dbReference>
<accession>A0A2K3KN06</accession>
<proteinExistence type="predicted"/>
<sequence>RRIFARREKVTIDEENEKAENLKNEKLKMNAEIKEKEAESQNKDAQLKEKEAEVPMKED</sequence>
<comment type="caution">
    <text evidence="2">The sequence shown here is derived from an EMBL/GenBank/DDBJ whole genome shotgun (WGS) entry which is preliminary data.</text>
</comment>
<reference evidence="2 3" key="1">
    <citation type="journal article" date="2014" name="Am. J. Bot.">
        <title>Genome assembly and annotation for red clover (Trifolium pratense; Fabaceae).</title>
        <authorList>
            <person name="Istvanek J."/>
            <person name="Jaros M."/>
            <person name="Krenek A."/>
            <person name="Repkova J."/>
        </authorList>
    </citation>
    <scope>NUCLEOTIDE SEQUENCE [LARGE SCALE GENOMIC DNA]</scope>
    <source>
        <strain evidence="3">cv. Tatra</strain>
        <tissue evidence="2">Young leaves</tissue>
    </source>
</reference>
<feature type="non-terminal residue" evidence="2">
    <location>
        <position position="59"/>
    </location>
</feature>
<evidence type="ECO:0000256" key="1">
    <source>
        <dbReference type="SAM" id="MobiDB-lite"/>
    </source>
</evidence>
<reference evidence="2 3" key="2">
    <citation type="journal article" date="2017" name="Front. Plant Sci.">
        <title>Gene Classification and Mining of Molecular Markers Useful in Red Clover (Trifolium pratense) Breeding.</title>
        <authorList>
            <person name="Istvanek J."/>
            <person name="Dluhosova J."/>
            <person name="Dluhos P."/>
            <person name="Patkova L."/>
            <person name="Nedelnik J."/>
            <person name="Repkova J."/>
        </authorList>
    </citation>
    <scope>NUCLEOTIDE SEQUENCE [LARGE SCALE GENOMIC DNA]</scope>
    <source>
        <strain evidence="3">cv. Tatra</strain>
        <tissue evidence="2">Young leaves</tissue>
    </source>
</reference>
<feature type="non-terminal residue" evidence="2">
    <location>
        <position position="1"/>
    </location>
</feature>
<dbReference type="AlphaFoldDB" id="A0A2K3KN06"/>
<dbReference type="Proteomes" id="UP000236291">
    <property type="component" value="Unassembled WGS sequence"/>
</dbReference>
<protein>
    <submittedName>
        <fullName evidence="2">Uncharacterized protein</fullName>
    </submittedName>
</protein>
<dbReference type="EMBL" id="ASHM01213298">
    <property type="protein sequence ID" value="PNX67636.1"/>
    <property type="molecule type" value="Genomic_DNA"/>
</dbReference>